<dbReference type="Pfam" id="PF01328">
    <property type="entry name" value="Peroxidase_2"/>
    <property type="match status" value="1"/>
</dbReference>
<dbReference type="EMBL" id="VICG01000009">
    <property type="protein sequence ID" value="KAA8568472.1"/>
    <property type="molecule type" value="Genomic_DNA"/>
</dbReference>
<dbReference type="PROSITE" id="PS51405">
    <property type="entry name" value="HEME_HALOPEROXIDASE"/>
    <property type="match status" value="1"/>
</dbReference>
<evidence type="ECO:0000256" key="7">
    <source>
        <dbReference type="ARBA" id="ARBA00025795"/>
    </source>
</evidence>
<dbReference type="Gene3D" id="1.10.489.10">
    <property type="entry name" value="Chloroperoxidase-like"/>
    <property type="match status" value="1"/>
</dbReference>
<keyword evidence="6" id="KW-0408">Iron</keyword>
<comment type="caution">
    <text evidence="10">The sequence shown here is derived from an EMBL/GenBank/DDBJ whole genome shotgun (WGS) entry which is preliminary data.</text>
</comment>
<evidence type="ECO:0000313" key="10">
    <source>
        <dbReference type="EMBL" id="KAA8568472.1"/>
    </source>
</evidence>
<keyword evidence="5" id="KW-0560">Oxidoreductase</keyword>
<dbReference type="AlphaFoldDB" id="A0A5M9JKY3"/>
<name>A0A5M9JKY3_MONFR</name>
<proteinExistence type="inferred from homology"/>
<sequence>MKLNVLSVTTLVFGLVAAKKSQQPVDAPEGQWVAPAKDAFRGPCPMLNTLANHGFLPRDGRNFTEYNVVNGLNHGLNFNRSLGAVMFQQAIPASPNYPNATSFTLNDLNVHGVLEHDASLSRQDAYFGNNHVFDKKIFKTSKAWWPNETITGQQFIDAKLYRQIVSRNTNPTYSFSSTVESFSIGELVAPVVAFGDKHAITANRSLVLSWIENERLPTALGWHKPTEEVTMDDILSVAGALGTHVSLLTGNKTVASSHSKRAGHFAIPL</sequence>
<dbReference type="InterPro" id="IPR036851">
    <property type="entry name" value="Chloroperoxidase-like_sf"/>
</dbReference>
<keyword evidence="8" id="KW-0732">Signal</keyword>
<evidence type="ECO:0000256" key="6">
    <source>
        <dbReference type="ARBA" id="ARBA00023004"/>
    </source>
</evidence>
<organism evidence="10 11">
    <name type="scientific">Monilinia fructicola</name>
    <name type="common">Brown rot fungus</name>
    <name type="synonym">Ciboria fructicola</name>
    <dbReference type="NCBI Taxonomy" id="38448"/>
    <lineage>
        <taxon>Eukaryota</taxon>
        <taxon>Fungi</taxon>
        <taxon>Dikarya</taxon>
        <taxon>Ascomycota</taxon>
        <taxon>Pezizomycotina</taxon>
        <taxon>Leotiomycetes</taxon>
        <taxon>Helotiales</taxon>
        <taxon>Sclerotiniaceae</taxon>
        <taxon>Monilinia</taxon>
    </lineage>
</organism>
<dbReference type="GO" id="GO:0004601">
    <property type="term" value="F:peroxidase activity"/>
    <property type="evidence" value="ECO:0007669"/>
    <property type="project" value="UniProtKB-KW"/>
</dbReference>
<keyword evidence="4" id="KW-0479">Metal-binding</keyword>
<dbReference type="PANTHER" id="PTHR33577:SF7">
    <property type="entry name" value="HEME HALOPEROXIDASE FAMILY PROFILE DOMAIN-CONTAINING PROTEIN"/>
    <property type="match status" value="1"/>
</dbReference>
<reference evidence="10 11" key="1">
    <citation type="submission" date="2019-06" db="EMBL/GenBank/DDBJ databases">
        <title>Genome Sequence of the Brown Rot Fungal Pathogen Monilinia fructicola.</title>
        <authorList>
            <person name="De Miccolis Angelini R.M."/>
            <person name="Landi L."/>
            <person name="Abate D."/>
            <person name="Pollastro S."/>
            <person name="Romanazzi G."/>
            <person name="Faretra F."/>
        </authorList>
    </citation>
    <scope>NUCLEOTIDE SEQUENCE [LARGE SCALE GENOMIC DNA]</scope>
    <source>
        <strain evidence="10 11">Mfrc123</strain>
    </source>
</reference>
<gene>
    <name evidence="10" type="ORF">EYC84_007503</name>
</gene>
<protein>
    <recommendedName>
        <fullName evidence="9">Heme haloperoxidase family profile domain-containing protein</fullName>
    </recommendedName>
</protein>
<dbReference type="VEuPathDB" id="FungiDB:MFRU_012g00400"/>
<feature type="signal peptide" evidence="8">
    <location>
        <begin position="1"/>
        <end position="18"/>
    </location>
</feature>
<evidence type="ECO:0000256" key="1">
    <source>
        <dbReference type="ARBA" id="ARBA00001970"/>
    </source>
</evidence>
<keyword evidence="2" id="KW-0575">Peroxidase</keyword>
<evidence type="ECO:0000256" key="3">
    <source>
        <dbReference type="ARBA" id="ARBA00022617"/>
    </source>
</evidence>
<dbReference type="PANTHER" id="PTHR33577">
    <property type="entry name" value="STERIGMATOCYSTIN BIOSYNTHESIS PEROXIDASE STCC-RELATED"/>
    <property type="match status" value="1"/>
</dbReference>
<keyword evidence="3" id="KW-0349">Heme</keyword>
<evidence type="ECO:0000259" key="9">
    <source>
        <dbReference type="PROSITE" id="PS51405"/>
    </source>
</evidence>
<evidence type="ECO:0000256" key="2">
    <source>
        <dbReference type="ARBA" id="ARBA00022559"/>
    </source>
</evidence>
<evidence type="ECO:0000256" key="4">
    <source>
        <dbReference type="ARBA" id="ARBA00022723"/>
    </source>
</evidence>
<feature type="domain" description="Heme haloperoxidase family profile" evidence="9">
    <location>
        <begin position="28"/>
        <end position="236"/>
    </location>
</feature>
<evidence type="ECO:0000256" key="5">
    <source>
        <dbReference type="ARBA" id="ARBA00023002"/>
    </source>
</evidence>
<evidence type="ECO:0000256" key="8">
    <source>
        <dbReference type="SAM" id="SignalP"/>
    </source>
</evidence>
<feature type="chain" id="PRO_5024435449" description="Heme haloperoxidase family profile domain-containing protein" evidence="8">
    <location>
        <begin position="19"/>
        <end position="269"/>
    </location>
</feature>
<accession>A0A5M9JKY3</accession>
<dbReference type="Proteomes" id="UP000322873">
    <property type="component" value="Unassembled WGS sequence"/>
</dbReference>
<evidence type="ECO:0000313" key="11">
    <source>
        <dbReference type="Proteomes" id="UP000322873"/>
    </source>
</evidence>
<dbReference type="InterPro" id="IPR000028">
    <property type="entry name" value="Chloroperoxidase"/>
</dbReference>
<dbReference type="GO" id="GO:0046872">
    <property type="term" value="F:metal ion binding"/>
    <property type="evidence" value="ECO:0007669"/>
    <property type="project" value="UniProtKB-KW"/>
</dbReference>
<keyword evidence="11" id="KW-1185">Reference proteome</keyword>
<comment type="cofactor">
    <cofactor evidence="1">
        <name>heme b</name>
        <dbReference type="ChEBI" id="CHEBI:60344"/>
    </cofactor>
</comment>
<comment type="similarity">
    <text evidence="7">Belongs to the chloroperoxidase family.</text>
</comment>
<dbReference type="SUPFAM" id="SSF47571">
    <property type="entry name" value="Cloroperoxidase"/>
    <property type="match status" value="1"/>
</dbReference>